<keyword evidence="5" id="KW-0418">Kinase</keyword>
<dbReference type="PROSITE" id="PS50110">
    <property type="entry name" value="RESPONSE_REGULATORY"/>
    <property type="match status" value="1"/>
</dbReference>
<proteinExistence type="inferred from homology"/>
<dbReference type="PROSITE" id="PS50109">
    <property type="entry name" value="HIS_KIN"/>
    <property type="match status" value="1"/>
</dbReference>
<feature type="modified residue" description="4-aspartylphosphate" evidence="8">
    <location>
        <position position="498"/>
    </location>
</feature>
<evidence type="ECO:0000259" key="11">
    <source>
        <dbReference type="PROSITE" id="PS50109"/>
    </source>
</evidence>
<dbReference type="SMART" id="SM00091">
    <property type="entry name" value="PAS"/>
    <property type="match status" value="1"/>
</dbReference>
<dbReference type="CDD" id="cd16922">
    <property type="entry name" value="HATPase_EvgS-ArcB-TorS-like"/>
    <property type="match status" value="1"/>
</dbReference>
<organism evidence="14 15">
    <name type="scientific">Phormidesmis priestleyi ULC007</name>
    <dbReference type="NCBI Taxonomy" id="1920490"/>
    <lineage>
        <taxon>Bacteria</taxon>
        <taxon>Bacillati</taxon>
        <taxon>Cyanobacteriota</taxon>
        <taxon>Cyanophyceae</taxon>
        <taxon>Leptolyngbyales</taxon>
        <taxon>Leptolyngbyaceae</taxon>
        <taxon>Phormidesmis</taxon>
    </lineage>
</organism>
<dbReference type="RefSeq" id="WP_073074145.1">
    <property type="nucleotide sequence ID" value="NZ_MPPI01000030.1"/>
</dbReference>
<dbReference type="Gene3D" id="3.30.565.10">
    <property type="entry name" value="Histidine kinase-like ATPase, C-terminal domain"/>
    <property type="match status" value="1"/>
</dbReference>
<feature type="domain" description="Response regulatory" evidence="12">
    <location>
        <begin position="449"/>
        <end position="567"/>
    </location>
</feature>
<reference evidence="14 15" key="2">
    <citation type="submission" date="2018-03" db="EMBL/GenBank/DDBJ databases">
        <title>The ancient ancestry and fast evolution of plastids.</title>
        <authorList>
            <person name="Moore K.R."/>
            <person name="Magnabosco C."/>
            <person name="Momper L."/>
            <person name="Gold D.A."/>
            <person name="Bosak T."/>
            <person name="Fournier G.P."/>
        </authorList>
    </citation>
    <scope>NUCLEOTIDE SEQUENCE [LARGE SCALE GENOMIC DNA]</scope>
    <source>
        <strain evidence="14 15">ULC007</strain>
    </source>
</reference>
<dbReference type="GO" id="GO:0006355">
    <property type="term" value="P:regulation of DNA-templated transcription"/>
    <property type="evidence" value="ECO:0007669"/>
    <property type="project" value="InterPro"/>
</dbReference>
<evidence type="ECO:0000313" key="14">
    <source>
        <dbReference type="EMBL" id="PSB17518.1"/>
    </source>
</evidence>
<keyword evidence="5" id="KW-0808">Transferase</keyword>
<dbReference type="Pfam" id="PF02518">
    <property type="entry name" value="HATPase_c"/>
    <property type="match status" value="1"/>
</dbReference>
<gene>
    <name evidence="14" type="ORF">C7B65_18400</name>
</gene>
<dbReference type="NCBIfam" id="TIGR00229">
    <property type="entry name" value="sensory_box"/>
    <property type="match status" value="1"/>
</dbReference>
<dbReference type="InterPro" id="IPR003661">
    <property type="entry name" value="HisK_dim/P_dom"/>
</dbReference>
<dbReference type="CDD" id="cd00082">
    <property type="entry name" value="HisKA"/>
    <property type="match status" value="1"/>
</dbReference>
<accession>A0A2T1DAH7</accession>
<dbReference type="STRING" id="1920490.GCA_001895925_01426"/>
<feature type="coiled-coil region" evidence="9">
    <location>
        <begin position="24"/>
        <end position="72"/>
    </location>
</feature>
<evidence type="ECO:0000256" key="7">
    <source>
        <dbReference type="ARBA" id="ARBA00074306"/>
    </source>
</evidence>
<dbReference type="InterPro" id="IPR013767">
    <property type="entry name" value="PAS_fold"/>
</dbReference>
<comment type="caution">
    <text evidence="14">The sequence shown here is derived from an EMBL/GenBank/DDBJ whole genome shotgun (WGS) entry which is preliminary data.</text>
</comment>
<dbReference type="PANTHER" id="PTHR43547:SF2">
    <property type="entry name" value="HYBRID SIGNAL TRANSDUCTION HISTIDINE KINASE C"/>
    <property type="match status" value="1"/>
</dbReference>
<evidence type="ECO:0000256" key="9">
    <source>
        <dbReference type="SAM" id="Coils"/>
    </source>
</evidence>
<dbReference type="AlphaFoldDB" id="A0A2T1DAH7"/>
<dbReference type="FunFam" id="3.30.565.10:FF:000010">
    <property type="entry name" value="Sensor histidine kinase RcsC"/>
    <property type="match status" value="1"/>
</dbReference>
<dbReference type="Proteomes" id="UP000238634">
    <property type="component" value="Unassembled WGS sequence"/>
</dbReference>
<dbReference type="PRINTS" id="PR00344">
    <property type="entry name" value="BCTRLSENSOR"/>
</dbReference>
<dbReference type="InterPro" id="IPR011006">
    <property type="entry name" value="CheY-like_superfamily"/>
</dbReference>
<dbReference type="SUPFAM" id="SSF47384">
    <property type="entry name" value="Homodimeric domain of signal transducing histidine kinase"/>
    <property type="match status" value="1"/>
</dbReference>
<evidence type="ECO:0000256" key="5">
    <source>
        <dbReference type="ARBA" id="ARBA00022777"/>
    </source>
</evidence>
<dbReference type="OrthoDB" id="9790669at2"/>
<dbReference type="PANTHER" id="PTHR43547">
    <property type="entry name" value="TWO-COMPONENT HISTIDINE KINASE"/>
    <property type="match status" value="1"/>
</dbReference>
<keyword evidence="4 8" id="KW-0597">Phosphoprotein</keyword>
<evidence type="ECO:0000256" key="2">
    <source>
        <dbReference type="ARBA" id="ARBA00006402"/>
    </source>
</evidence>
<dbReference type="InterPro" id="IPR005467">
    <property type="entry name" value="His_kinase_dom"/>
</dbReference>
<comment type="similarity">
    <text evidence="2">In the N-terminal section; belongs to the phytochrome family.</text>
</comment>
<evidence type="ECO:0000259" key="13">
    <source>
        <dbReference type="PROSITE" id="PS50113"/>
    </source>
</evidence>
<dbReference type="EMBL" id="PVWG01000027">
    <property type="protein sequence ID" value="PSB17518.1"/>
    <property type="molecule type" value="Genomic_DNA"/>
</dbReference>
<dbReference type="InterPro" id="IPR035965">
    <property type="entry name" value="PAS-like_dom_sf"/>
</dbReference>
<dbReference type="InterPro" id="IPR000014">
    <property type="entry name" value="PAS"/>
</dbReference>
<dbReference type="InterPro" id="IPR000700">
    <property type="entry name" value="PAS-assoc_C"/>
</dbReference>
<dbReference type="Pfam" id="PF00989">
    <property type="entry name" value="PAS"/>
    <property type="match status" value="1"/>
</dbReference>
<dbReference type="InterPro" id="IPR001789">
    <property type="entry name" value="Sig_transdc_resp-reg_receiver"/>
</dbReference>
<dbReference type="InterPro" id="IPR004358">
    <property type="entry name" value="Sig_transdc_His_kin-like_C"/>
</dbReference>
<reference evidence="14 15" key="1">
    <citation type="submission" date="2018-02" db="EMBL/GenBank/DDBJ databases">
        <authorList>
            <person name="Cohen D.B."/>
            <person name="Kent A.D."/>
        </authorList>
    </citation>
    <scope>NUCLEOTIDE SEQUENCE [LARGE SCALE GENOMIC DNA]</scope>
    <source>
        <strain evidence="14 15">ULC007</strain>
    </source>
</reference>
<dbReference type="EC" id="2.7.13.3" evidence="3"/>
<dbReference type="GO" id="GO:0000155">
    <property type="term" value="F:phosphorelay sensor kinase activity"/>
    <property type="evidence" value="ECO:0007669"/>
    <property type="project" value="InterPro"/>
</dbReference>
<dbReference type="InterPro" id="IPR003594">
    <property type="entry name" value="HATPase_dom"/>
</dbReference>
<evidence type="ECO:0000256" key="10">
    <source>
        <dbReference type="SAM" id="MobiDB-lite"/>
    </source>
</evidence>
<keyword evidence="9" id="KW-0175">Coiled coil</keyword>
<evidence type="ECO:0000313" key="15">
    <source>
        <dbReference type="Proteomes" id="UP000238634"/>
    </source>
</evidence>
<dbReference type="CDD" id="cd00130">
    <property type="entry name" value="PAS"/>
    <property type="match status" value="1"/>
</dbReference>
<evidence type="ECO:0000259" key="12">
    <source>
        <dbReference type="PROSITE" id="PS50110"/>
    </source>
</evidence>
<dbReference type="SMART" id="SM00387">
    <property type="entry name" value="HATPase_c"/>
    <property type="match status" value="1"/>
</dbReference>
<feature type="region of interest" description="Disordered" evidence="10">
    <location>
        <begin position="1"/>
        <end position="22"/>
    </location>
</feature>
<dbReference type="InterPro" id="IPR036890">
    <property type="entry name" value="HATPase_C_sf"/>
</dbReference>
<feature type="domain" description="PAC" evidence="13">
    <location>
        <begin position="138"/>
        <end position="190"/>
    </location>
</feature>
<dbReference type="SUPFAM" id="SSF55785">
    <property type="entry name" value="PYP-like sensor domain (PAS domain)"/>
    <property type="match status" value="1"/>
</dbReference>
<dbReference type="PROSITE" id="PS50113">
    <property type="entry name" value="PAC"/>
    <property type="match status" value="1"/>
</dbReference>
<dbReference type="Gene3D" id="3.40.50.2300">
    <property type="match status" value="1"/>
</dbReference>
<dbReference type="Gene3D" id="3.30.450.20">
    <property type="entry name" value="PAS domain"/>
    <property type="match status" value="1"/>
</dbReference>
<dbReference type="InterPro" id="IPR036097">
    <property type="entry name" value="HisK_dim/P_sf"/>
</dbReference>
<comment type="catalytic activity">
    <reaction evidence="1">
        <text>ATP + protein L-histidine = ADP + protein N-phospho-L-histidine.</text>
        <dbReference type="EC" id="2.7.13.3"/>
    </reaction>
</comment>
<dbReference type="Pfam" id="PF00072">
    <property type="entry name" value="Response_reg"/>
    <property type="match status" value="1"/>
</dbReference>
<keyword evidence="6" id="KW-0902">Two-component regulatory system</keyword>
<dbReference type="Gene3D" id="1.10.287.130">
    <property type="match status" value="1"/>
</dbReference>
<evidence type="ECO:0000256" key="8">
    <source>
        <dbReference type="PROSITE-ProRule" id="PRU00169"/>
    </source>
</evidence>
<dbReference type="CDD" id="cd17580">
    <property type="entry name" value="REC_2_DhkD-like"/>
    <property type="match status" value="1"/>
</dbReference>
<evidence type="ECO:0000256" key="1">
    <source>
        <dbReference type="ARBA" id="ARBA00000085"/>
    </source>
</evidence>
<dbReference type="SMART" id="SM00448">
    <property type="entry name" value="REC"/>
    <property type="match status" value="1"/>
</dbReference>
<dbReference type="SUPFAM" id="SSF55874">
    <property type="entry name" value="ATPase domain of HSP90 chaperone/DNA topoisomerase II/histidine kinase"/>
    <property type="match status" value="1"/>
</dbReference>
<dbReference type="Pfam" id="PF00512">
    <property type="entry name" value="HisKA"/>
    <property type="match status" value="1"/>
</dbReference>
<dbReference type="SUPFAM" id="SSF52172">
    <property type="entry name" value="CheY-like"/>
    <property type="match status" value="1"/>
</dbReference>
<evidence type="ECO:0000256" key="4">
    <source>
        <dbReference type="ARBA" id="ARBA00022553"/>
    </source>
</evidence>
<evidence type="ECO:0000256" key="3">
    <source>
        <dbReference type="ARBA" id="ARBA00012438"/>
    </source>
</evidence>
<protein>
    <recommendedName>
        <fullName evidence="7">Circadian input-output histidine kinase CikA</fullName>
        <ecNumber evidence="3">2.7.13.3</ecNumber>
    </recommendedName>
</protein>
<dbReference type="SMART" id="SM00388">
    <property type="entry name" value="HisKA"/>
    <property type="match status" value="1"/>
</dbReference>
<evidence type="ECO:0000256" key="6">
    <source>
        <dbReference type="ARBA" id="ARBA00023012"/>
    </source>
</evidence>
<feature type="domain" description="Histidine kinase" evidence="11">
    <location>
        <begin position="211"/>
        <end position="428"/>
    </location>
</feature>
<keyword evidence="15" id="KW-1185">Reference proteome</keyword>
<name>A0A2T1DAH7_9CYAN</name>
<sequence>MSPEEEASAMADHQSLTQENADSIAQLEERNRSLAVINEELQLTFEELKAAEEELHERNQSLVAERQRYQDLFNFAPDGYLVTDQVGVIQEANHAIVTLLSVDLKFLIGKPLNVFIAHSDRRAFYQQLNRLPALEQIQNWELQVQPRQGDAIPVEVTVTCIRSAFGTIEGLRWLIRDIRDRKQTEAQLLEQERAAREAENANRLKDEFLAVLSHELRSPLNPILGWVKLLQTRKFDQAKTTEALATIERNAQLQAKLIEDLLDVSRILRDKLTLKLTPINLEYCILAALDTVRLAAQAKEVDIQTVFDPTVEVMGDPTRLQQVIWNLLSNAVKFTPEGGRIEVRLRRTDTHAQIQVMDTGKGIGADFLPSVFDYFRQEDGSTTRTFGGLGLGLAIVRQIVDLHGGTVEADSRGDGQGATFTICLPLTENSASSVEGLQPTASLSLQGMNVLIVDDDTDSRDLITFVLEQSGASVTSVTSAEEVLQTLAQTPHQVLVSDVGMPEMDGYELMRQVRTLPPQQGGEIPAIAVTAYAGDINQQQALSVGFQWHLSKPVDSDELVVAVARLGKPDLSGESQSFRTGIRLTLLPVYQPNTDS</sequence>